<dbReference type="InterPro" id="IPR019734">
    <property type="entry name" value="TPR_rpt"/>
</dbReference>
<feature type="repeat" description="TPR" evidence="1">
    <location>
        <begin position="110"/>
        <end position="143"/>
    </location>
</feature>
<accession>A0ABU9YUS3</accession>
<dbReference type="Gene3D" id="3.40.50.2000">
    <property type="entry name" value="Glycogen Phosphorylase B"/>
    <property type="match status" value="1"/>
</dbReference>
<dbReference type="SUPFAM" id="SSF48452">
    <property type="entry name" value="TPR-like"/>
    <property type="match status" value="1"/>
</dbReference>
<sequence length="472" mass="52887">MTSAQIAARKLFEESSALLVAREFAAAATRLRQAILLWPEFAEAHANLGFALEQLGERCAAEEAYITSLRWQPQQAQTHLNLGALLAEQMRHDEAEACYRRALQIDARNAVAWSNLGVLLACLRRDAEAEQCYRQALQLQPDYATAHFNFAYLLLRAGRYEEGWAHFEWRDWYAQLDALLASPRWRGESLQGKRVLIGIEAGHGDMIQFCRYARSLKALGATRVSILCHPALQRLFSQAADIDVVLPLDAALPTPDWDVWVPALSLPYYCQSRLDNLPAELPYLHADADDIAERARQISALTGSADLPVGLRVGLRVGLVWRGNPRFENDAQRSLPSLDSLRTLIELPGINFFSLQKGAGEDEVAKAPRGTWIHDLAPSIQDFADTAAIIMNLDLLICVDTAVAHLAASLGKPCWVLLPDYKTDWRWLNQRSDSPWYPEVIKLFRQQKAGEWDSVITAVRLALLEQLAATTR</sequence>
<keyword evidence="1" id="KW-0802">TPR repeat</keyword>
<dbReference type="Pfam" id="PF01075">
    <property type="entry name" value="Glyco_transf_9"/>
    <property type="match status" value="1"/>
</dbReference>
<dbReference type="SMART" id="SM00028">
    <property type="entry name" value="TPR"/>
    <property type="match status" value="4"/>
</dbReference>
<organism evidence="2 3">
    <name type="scientific">Uliginosibacterium sediminicola</name>
    <dbReference type="NCBI Taxonomy" id="2024550"/>
    <lineage>
        <taxon>Bacteria</taxon>
        <taxon>Pseudomonadati</taxon>
        <taxon>Pseudomonadota</taxon>
        <taxon>Betaproteobacteria</taxon>
        <taxon>Rhodocyclales</taxon>
        <taxon>Zoogloeaceae</taxon>
        <taxon>Uliginosibacterium</taxon>
    </lineage>
</organism>
<dbReference type="PANTHER" id="PTHR44809">
    <property type="match status" value="1"/>
</dbReference>
<dbReference type="Pfam" id="PF13432">
    <property type="entry name" value="TPR_16"/>
    <property type="match status" value="1"/>
</dbReference>
<dbReference type="Proteomes" id="UP001410394">
    <property type="component" value="Unassembled WGS sequence"/>
</dbReference>
<dbReference type="InterPro" id="IPR052943">
    <property type="entry name" value="TMTC_O-mannosyl-trnsfr"/>
</dbReference>
<dbReference type="PANTHER" id="PTHR44809:SF1">
    <property type="entry name" value="PROTEIN O-MANNOSYL-TRANSFERASE TMTC1"/>
    <property type="match status" value="1"/>
</dbReference>
<dbReference type="SUPFAM" id="SSF53756">
    <property type="entry name" value="UDP-Glycosyltransferase/glycogen phosphorylase"/>
    <property type="match status" value="1"/>
</dbReference>
<dbReference type="InterPro" id="IPR011990">
    <property type="entry name" value="TPR-like_helical_dom_sf"/>
</dbReference>
<dbReference type="EMBL" id="JBDIVE010000001">
    <property type="protein sequence ID" value="MEN3067447.1"/>
    <property type="molecule type" value="Genomic_DNA"/>
</dbReference>
<dbReference type="Gene3D" id="1.25.40.10">
    <property type="entry name" value="Tetratricopeptide repeat domain"/>
    <property type="match status" value="2"/>
</dbReference>
<reference evidence="2 3" key="1">
    <citation type="journal article" date="2018" name="Int. J. Syst. Evol. Microbiol.">
        <title>Uliginosibacterium sediminicola sp. nov., isolated from freshwater sediment.</title>
        <authorList>
            <person name="Hwang W.M."/>
            <person name="Kim S.M."/>
            <person name="Kang K."/>
            <person name="Ahn T.Y."/>
        </authorList>
    </citation>
    <scope>NUCLEOTIDE SEQUENCE [LARGE SCALE GENOMIC DNA]</scope>
    <source>
        <strain evidence="2 3">M1-21</strain>
    </source>
</reference>
<comment type="caution">
    <text evidence="2">The sequence shown here is derived from an EMBL/GenBank/DDBJ whole genome shotgun (WGS) entry which is preliminary data.</text>
</comment>
<protein>
    <submittedName>
        <fullName evidence="2">Tetratricopeptide repeat protein</fullName>
    </submittedName>
</protein>
<feature type="repeat" description="TPR" evidence="1">
    <location>
        <begin position="76"/>
        <end position="109"/>
    </location>
</feature>
<dbReference type="PROSITE" id="PS50005">
    <property type="entry name" value="TPR"/>
    <property type="match status" value="2"/>
</dbReference>
<dbReference type="RefSeq" id="WP_345918212.1">
    <property type="nucleotide sequence ID" value="NZ_JBDIVE010000001.1"/>
</dbReference>
<dbReference type="InterPro" id="IPR002201">
    <property type="entry name" value="Glyco_trans_9"/>
</dbReference>
<evidence type="ECO:0000313" key="2">
    <source>
        <dbReference type="EMBL" id="MEN3067447.1"/>
    </source>
</evidence>
<proteinExistence type="predicted"/>
<evidence type="ECO:0000313" key="3">
    <source>
        <dbReference type="Proteomes" id="UP001410394"/>
    </source>
</evidence>
<gene>
    <name evidence="2" type="ORF">ABDB84_03085</name>
</gene>
<dbReference type="Pfam" id="PF13424">
    <property type="entry name" value="TPR_12"/>
    <property type="match status" value="1"/>
</dbReference>
<keyword evidence="3" id="KW-1185">Reference proteome</keyword>
<evidence type="ECO:0000256" key="1">
    <source>
        <dbReference type="PROSITE-ProRule" id="PRU00339"/>
    </source>
</evidence>
<name>A0ABU9YUS3_9RHOO</name>